<evidence type="ECO:0000313" key="1">
    <source>
        <dbReference type="EMBL" id="CAD7454586.1"/>
    </source>
</evidence>
<gene>
    <name evidence="1" type="ORF">TTEB3V08_LOCUS2688</name>
</gene>
<accession>A0A7R9FL91</accession>
<dbReference type="EMBL" id="OE000648">
    <property type="protein sequence ID" value="CAD7454586.1"/>
    <property type="molecule type" value="Genomic_DNA"/>
</dbReference>
<reference evidence="1" key="1">
    <citation type="submission" date="2020-11" db="EMBL/GenBank/DDBJ databases">
        <authorList>
            <person name="Tran Van P."/>
        </authorList>
    </citation>
    <scope>NUCLEOTIDE SEQUENCE</scope>
</reference>
<proteinExistence type="predicted"/>
<dbReference type="AlphaFoldDB" id="A0A7R9FL91"/>
<organism evidence="1">
    <name type="scientific">Timema tahoe</name>
    <dbReference type="NCBI Taxonomy" id="61484"/>
    <lineage>
        <taxon>Eukaryota</taxon>
        <taxon>Metazoa</taxon>
        <taxon>Ecdysozoa</taxon>
        <taxon>Arthropoda</taxon>
        <taxon>Hexapoda</taxon>
        <taxon>Insecta</taxon>
        <taxon>Pterygota</taxon>
        <taxon>Neoptera</taxon>
        <taxon>Polyneoptera</taxon>
        <taxon>Phasmatodea</taxon>
        <taxon>Timematodea</taxon>
        <taxon>Timematoidea</taxon>
        <taxon>Timematidae</taxon>
        <taxon>Timema</taxon>
    </lineage>
</organism>
<protein>
    <submittedName>
        <fullName evidence="1">Uncharacterized protein</fullName>
    </submittedName>
</protein>
<name>A0A7R9FL91_9NEOP</name>
<sequence length="169" mass="19039">MWAEVGKVVVEYITYLCTKITIDSQSAMTSGCLEQIEGSYVKKAGLLTICIVLIGSVKEVRKWLVLVSAVSSNNMAASEPGFLFPNLNKGAAAWPITRTTSNIVKLFLTHEISFSVTLCQRAAWQAKIRSYRLTTVHQFMEHIKYAIGLQTVLRRYQEIRQQHPEESVD</sequence>